<dbReference type="AlphaFoldDB" id="X1H883"/>
<reference evidence="1" key="1">
    <citation type="journal article" date="2014" name="Front. Microbiol.">
        <title>High frequency of phylogenetically diverse reductive dehalogenase-homologous genes in deep subseafloor sedimentary metagenomes.</title>
        <authorList>
            <person name="Kawai M."/>
            <person name="Futagami T."/>
            <person name="Toyoda A."/>
            <person name="Takaki Y."/>
            <person name="Nishi S."/>
            <person name="Hori S."/>
            <person name="Arai W."/>
            <person name="Tsubouchi T."/>
            <person name="Morono Y."/>
            <person name="Uchiyama I."/>
            <person name="Ito T."/>
            <person name="Fujiyama A."/>
            <person name="Inagaki F."/>
            <person name="Takami H."/>
        </authorList>
    </citation>
    <scope>NUCLEOTIDE SEQUENCE</scope>
    <source>
        <strain evidence="1">Expedition CK06-06</strain>
    </source>
</reference>
<sequence length="113" mass="12668">MYLLGALVSDGSFDRRNGTSTSVSISLSTKYVWSETFGEAFCYYLGMFGFKAGRIKNSTSKNQAGEEIEKMNWKSSASPLMMWIRNTLLGLKLDKSKSNQPLSADWILKMTSE</sequence>
<evidence type="ECO:0000313" key="1">
    <source>
        <dbReference type="EMBL" id="GAH41493.1"/>
    </source>
</evidence>
<protein>
    <recommendedName>
        <fullName evidence="2">Homing endonuclease LAGLIDADG domain-containing protein</fullName>
    </recommendedName>
</protein>
<name>X1H883_9ZZZZ</name>
<gene>
    <name evidence="1" type="ORF">S03H2_26324</name>
</gene>
<proteinExistence type="predicted"/>
<organism evidence="1">
    <name type="scientific">marine sediment metagenome</name>
    <dbReference type="NCBI Taxonomy" id="412755"/>
    <lineage>
        <taxon>unclassified sequences</taxon>
        <taxon>metagenomes</taxon>
        <taxon>ecological metagenomes</taxon>
    </lineage>
</organism>
<evidence type="ECO:0008006" key="2">
    <source>
        <dbReference type="Google" id="ProtNLM"/>
    </source>
</evidence>
<accession>X1H883</accession>
<dbReference type="EMBL" id="BARU01015219">
    <property type="protein sequence ID" value="GAH41493.1"/>
    <property type="molecule type" value="Genomic_DNA"/>
</dbReference>
<comment type="caution">
    <text evidence="1">The sequence shown here is derived from an EMBL/GenBank/DDBJ whole genome shotgun (WGS) entry which is preliminary data.</text>
</comment>
<feature type="non-terminal residue" evidence="1">
    <location>
        <position position="113"/>
    </location>
</feature>